<comment type="subcellular location">
    <subcellularLocation>
        <location evidence="12">Mitochondrion outer membrane</location>
        <topology evidence="12">Single-pass type IV membrane protein</topology>
    </subcellularLocation>
    <subcellularLocation>
        <location evidence="12">Peroxisome</location>
    </subcellularLocation>
</comment>
<reference evidence="16" key="1">
    <citation type="submission" date="2025-08" db="UniProtKB">
        <authorList>
            <consortium name="RefSeq"/>
        </authorList>
    </citation>
    <scope>IDENTIFICATION</scope>
    <source>
        <tissue evidence="16">Kidney</tissue>
    </source>
</reference>
<organism evidence="15 16">
    <name type="scientific">Pteropus vampyrus</name>
    <name type="common">Large flying fox</name>
    <dbReference type="NCBI Taxonomy" id="132908"/>
    <lineage>
        <taxon>Eukaryota</taxon>
        <taxon>Metazoa</taxon>
        <taxon>Chordata</taxon>
        <taxon>Craniata</taxon>
        <taxon>Vertebrata</taxon>
        <taxon>Euteleostomi</taxon>
        <taxon>Mammalia</taxon>
        <taxon>Eutheria</taxon>
        <taxon>Laurasiatheria</taxon>
        <taxon>Chiroptera</taxon>
        <taxon>Yinpterochiroptera</taxon>
        <taxon>Pteropodoidea</taxon>
        <taxon>Pteropodidae</taxon>
        <taxon>Pteropodinae</taxon>
        <taxon>Pteropus</taxon>
    </lineage>
</organism>
<accession>A0A6P3QLH6</accession>
<feature type="coiled-coil region" evidence="13">
    <location>
        <begin position="242"/>
        <end position="269"/>
    </location>
</feature>
<keyword evidence="8 12" id="KW-0496">Mitochondrion</keyword>
<evidence type="ECO:0000256" key="4">
    <source>
        <dbReference type="ARBA" id="ARBA00022692"/>
    </source>
</evidence>
<gene>
    <name evidence="16" type="primary">MFF</name>
</gene>
<feature type="domain" description="Mff-like" evidence="14">
    <location>
        <begin position="1"/>
        <end position="291"/>
    </location>
</feature>
<dbReference type="RefSeq" id="XP_011362367.1">
    <property type="nucleotide sequence ID" value="XM_011364065.2"/>
</dbReference>
<dbReference type="GO" id="GO:0006626">
    <property type="term" value="P:protein targeting to mitochondrion"/>
    <property type="evidence" value="ECO:0007669"/>
    <property type="project" value="TreeGrafter"/>
</dbReference>
<evidence type="ECO:0000256" key="5">
    <source>
        <dbReference type="ARBA" id="ARBA00022787"/>
    </source>
</evidence>
<evidence type="ECO:0000256" key="7">
    <source>
        <dbReference type="ARBA" id="ARBA00023054"/>
    </source>
</evidence>
<keyword evidence="5 12" id="KW-1000">Mitochondrion outer membrane</keyword>
<feature type="transmembrane region" description="Helical" evidence="12">
    <location>
        <begin position="271"/>
        <end position="289"/>
    </location>
</feature>
<evidence type="ECO:0000256" key="8">
    <source>
        <dbReference type="ARBA" id="ARBA00023128"/>
    </source>
</evidence>
<dbReference type="GO" id="GO:0005741">
    <property type="term" value="C:mitochondrial outer membrane"/>
    <property type="evidence" value="ECO:0007669"/>
    <property type="project" value="UniProtKB-SubCell"/>
</dbReference>
<dbReference type="InterPro" id="IPR008518">
    <property type="entry name" value="Mff/Tango-11"/>
</dbReference>
<proteinExistence type="inferred from homology"/>
<keyword evidence="10 12" id="KW-0576">Peroxisome</keyword>
<evidence type="ECO:0000256" key="11">
    <source>
        <dbReference type="ARBA" id="ARBA00047090"/>
    </source>
</evidence>
<dbReference type="AlphaFoldDB" id="A0A6P3QLH6"/>
<dbReference type="CTD" id="56947"/>
<dbReference type="OrthoDB" id="5986838at2759"/>
<keyword evidence="15" id="KW-1185">Reference proteome</keyword>
<keyword evidence="4 12" id="KW-0812">Transmembrane</keyword>
<dbReference type="GO" id="GO:0005777">
    <property type="term" value="C:peroxisome"/>
    <property type="evidence" value="ECO:0007669"/>
    <property type="project" value="UniProtKB-SubCell"/>
</dbReference>
<dbReference type="RefSeq" id="XP_039711808.1">
    <property type="nucleotide sequence ID" value="XM_039855874.1"/>
</dbReference>
<name>A0A6P3QLH6_PTEVA</name>
<dbReference type="GeneID" id="120597154"/>
<evidence type="ECO:0000256" key="13">
    <source>
        <dbReference type="SAM" id="Coils"/>
    </source>
</evidence>
<dbReference type="PANTHER" id="PTHR16501:SF17">
    <property type="entry name" value="MITOCHONDRIAL FISSION FACTOR"/>
    <property type="match status" value="1"/>
</dbReference>
<dbReference type="GO" id="GO:0090141">
    <property type="term" value="P:positive regulation of mitochondrial fission"/>
    <property type="evidence" value="ECO:0007669"/>
    <property type="project" value="UniProtKB-UniRule"/>
</dbReference>
<dbReference type="Proteomes" id="UP000515202">
    <property type="component" value="Unplaced"/>
</dbReference>
<evidence type="ECO:0000256" key="1">
    <source>
        <dbReference type="ARBA" id="ARBA00002338"/>
    </source>
</evidence>
<evidence type="ECO:0000313" key="16">
    <source>
        <dbReference type="RefSeq" id="XP_011362367.1"/>
    </source>
</evidence>
<dbReference type="InterPro" id="IPR039433">
    <property type="entry name" value="Mff-like_dom"/>
</dbReference>
<evidence type="ECO:0000259" key="14">
    <source>
        <dbReference type="Pfam" id="PF05644"/>
    </source>
</evidence>
<dbReference type="PANTHER" id="PTHR16501">
    <property type="entry name" value="TRANSPORT AND GOLGI ORGANIZATION PROTEIN 11"/>
    <property type="match status" value="1"/>
</dbReference>
<dbReference type="GO" id="GO:0090314">
    <property type="term" value="P:positive regulation of protein targeting to membrane"/>
    <property type="evidence" value="ECO:0007669"/>
    <property type="project" value="UniProtKB-UniRule"/>
</dbReference>
<dbReference type="GeneID" id="105294746"/>
<evidence type="ECO:0000256" key="10">
    <source>
        <dbReference type="ARBA" id="ARBA00023140"/>
    </source>
</evidence>
<comment type="similarity">
    <text evidence="2 12">Belongs to the Tango11 family.</text>
</comment>
<evidence type="ECO:0000313" key="15">
    <source>
        <dbReference type="Proteomes" id="UP000515202"/>
    </source>
</evidence>
<protein>
    <recommendedName>
        <fullName evidence="3 12">Mitochondrial fission factor</fullName>
    </recommendedName>
</protein>
<keyword evidence="9 12" id="KW-0472">Membrane</keyword>
<evidence type="ECO:0000256" key="6">
    <source>
        <dbReference type="ARBA" id="ARBA00022989"/>
    </source>
</evidence>
<evidence type="ECO:0000256" key="3">
    <source>
        <dbReference type="ARBA" id="ARBA00021235"/>
    </source>
</evidence>
<dbReference type="GO" id="GO:0000266">
    <property type="term" value="P:mitochondrial fission"/>
    <property type="evidence" value="ECO:0007669"/>
    <property type="project" value="UniProtKB-UniRule"/>
</dbReference>
<dbReference type="Pfam" id="PF05644">
    <property type="entry name" value="Miff"/>
    <property type="match status" value="1"/>
</dbReference>
<evidence type="ECO:0000256" key="2">
    <source>
        <dbReference type="ARBA" id="ARBA00009806"/>
    </source>
</evidence>
<sequence length="291" mass="33055">MAEISRIQYEMEYTEGISQRMRVPEKLKVAPPNADLEQEFQEGVPNASVIMQVPERIVVAGNNEDIPFSRPADLDIIQSTSFKPLALKTPPRVLTLSERPLDFLDLERPPPTPQNEEVRAVGRLKRERSMSENAVRQNGQLVRTDSLVTPSPQQVRVCPPHMLPEDGANLSSARGILSLIQSSTRRAYQQILDVLDENRRPVLRGGSAAATSNPHRDSVRYGISNTDTTIEGTSDDMTVVDAASLRRQIIKLNRRLQLLEEENKERAKREMVMYSITVAFWLLNSWLWFRR</sequence>
<comment type="subunit">
    <text evidence="11">Homodimer. Interacts with DNM1L. Interacts with C11orf65/MFI; the interaction inhibits MFF interaction with DNM1L.</text>
</comment>
<keyword evidence="6 12" id="KW-1133">Transmembrane helix</keyword>
<comment type="function">
    <text evidence="1">Plays a role in mitochondrial and peroxisomal fission. Promotes the recruitment and association of the fission mediator dynamin-related protein 1 (DNM1L) to the mitochondrial surface. May be involved in regulation of synaptic vesicle membrane dynamics by recruitment of DNM1L to clathrin-containing vesicles.</text>
</comment>
<evidence type="ECO:0000256" key="12">
    <source>
        <dbReference type="RuleBase" id="RU368040"/>
    </source>
</evidence>
<evidence type="ECO:0000256" key="9">
    <source>
        <dbReference type="ARBA" id="ARBA00023136"/>
    </source>
</evidence>
<keyword evidence="7 13" id="KW-0175">Coiled coil</keyword>